<dbReference type="EMBL" id="KZ821704">
    <property type="protein sequence ID" value="PYH81206.1"/>
    <property type="molecule type" value="Genomic_DNA"/>
</dbReference>
<feature type="transmembrane region" description="Helical" evidence="5">
    <location>
        <begin position="62"/>
        <end position="83"/>
    </location>
</feature>
<evidence type="ECO:0000259" key="6">
    <source>
        <dbReference type="PROSITE" id="PS50850"/>
    </source>
</evidence>
<dbReference type="OrthoDB" id="5849205at2759"/>
<accession>A0A319C5T4</accession>
<feature type="domain" description="Major facilitator superfamily (MFS) profile" evidence="6">
    <location>
        <begin position="1"/>
        <end position="86"/>
    </location>
</feature>
<evidence type="ECO:0000256" key="4">
    <source>
        <dbReference type="ARBA" id="ARBA00023136"/>
    </source>
</evidence>
<sequence length="86" mass="9020">MDAAGSGLDKSAFQEVAKAAQKPYIWLAISNGSGWAVFSMLLGQTAGVIFSGPFSERYGRKLVILLAAILYTIGAILMAANFGSFA</sequence>
<evidence type="ECO:0000313" key="7">
    <source>
        <dbReference type="EMBL" id="PYH81206.1"/>
    </source>
</evidence>
<reference evidence="7 8" key="1">
    <citation type="submission" date="2016-12" db="EMBL/GenBank/DDBJ databases">
        <title>The genomes of Aspergillus section Nigri reveals drivers in fungal speciation.</title>
        <authorList>
            <consortium name="DOE Joint Genome Institute"/>
            <person name="Vesth T.C."/>
            <person name="Nybo J."/>
            <person name="Theobald S."/>
            <person name="Brandl J."/>
            <person name="Frisvad J.C."/>
            <person name="Nielsen K.F."/>
            <person name="Lyhne E.K."/>
            <person name="Kogle M.E."/>
            <person name="Kuo A."/>
            <person name="Riley R."/>
            <person name="Clum A."/>
            <person name="Nolan M."/>
            <person name="Lipzen A."/>
            <person name="Salamov A."/>
            <person name="Henrissat B."/>
            <person name="Wiebenga A."/>
            <person name="De Vries R.P."/>
            <person name="Grigoriev I.V."/>
            <person name="Mortensen U.H."/>
            <person name="Andersen M.R."/>
            <person name="Baker S.E."/>
        </authorList>
    </citation>
    <scope>NUCLEOTIDE SEQUENCE [LARGE SCALE GENOMIC DNA]</scope>
    <source>
        <strain evidence="7 8">CBS 121591</strain>
    </source>
</reference>
<dbReference type="InterPro" id="IPR036259">
    <property type="entry name" value="MFS_trans_sf"/>
</dbReference>
<keyword evidence="4 5" id="KW-0472">Membrane</keyword>
<dbReference type="GO" id="GO:0022857">
    <property type="term" value="F:transmembrane transporter activity"/>
    <property type="evidence" value="ECO:0007669"/>
    <property type="project" value="InterPro"/>
</dbReference>
<comment type="subcellular location">
    <subcellularLocation>
        <location evidence="1">Membrane</location>
        <topology evidence="1">Multi-pass membrane protein</topology>
    </subcellularLocation>
</comment>
<organism evidence="7 8">
    <name type="scientific">Aspergillus uvarum CBS 121591</name>
    <dbReference type="NCBI Taxonomy" id="1448315"/>
    <lineage>
        <taxon>Eukaryota</taxon>
        <taxon>Fungi</taxon>
        <taxon>Dikarya</taxon>
        <taxon>Ascomycota</taxon>
        <taxon>Pezizomycotina</taxon>
        <taxon>Eurotiomycetes</taxon>
        <taxon>Eurotiomycetidae</taxon>
        <taxon>Eurotiales</taxon>
        <taxon>Aspergillaceae</taxon>
        <taxon>Aspergillus</taxon>
        <taxon>Aspergillus subgen. Circumdati</taxon>
    </lineage>
</organism>
<dbReference type="RefSeq" id="XP_025491406.1">
    <property type="nucleotide sequence ID" value="XM_025639342.1"/>
</dbReference>
<evidence type="ECO:0000256" key="3">
    <source>
        <dbReference type="ARBA" id="ARBA00022989"/>
    </source>
</evidence>
<protein>
    <recommendedName>
        <fullName evidence="6">Major facilitator superfamily (MFS) profile domain-containing protein</fullName>
    </recommendedName>
</protein>
<evidence type="ECO:0000256" key="5">
    <source>
        <dbReference type="SAM" id="Phobius"/>
    </source>
</evidence>
<dbReference type="PROSITE" id="PS50850">
    <property type="entry name" value="MFS"/>
    <property type="match status" value="1"/>
</dbReference>
<dbReference type="VEuPathDB" id="FungiDB:BO82DRAFT_402780"/>
<name>A0A319C5T4_9EURO</name>
<dbReference type="Proteomes" id="UP000248340">
    <property type="component" value="Unassembled WGS sequence"/>
</dbReference>
<dbReference type="SUPFAM" id="SSF103473">
    <property type="entry name" value="MFS general substrate transporter"/>
    <property type="match status" value="1"/>
</dbReference>
<evidence type="ECO:0000313" key="8">
    <source>
        <dbReference type="Proteomes" id="UP000248340"/>
    </source>
</evidence>
<dbReference type="InterPro" id="IPR005829">
    <property type="entry name" value="Sugar_transporter_CS"/>
</dbReference>
<evidence type="ECO:0000256" key="1">
    <source>
        <dbReference type="ARBA" id="ARBA00004141"/>
    </source>
</evidence>
<dbReference type="InterPro" id="IPR020846">
    <property type="entry name" value="MFS_dom"/>
</dbReference>
<dbReference type="AlphaFoldDB" id="A0A319C5T4"/>
<keyword evidence="8" id="KW-1185">Reference proteome</keyword>
<dbReference type="GeneID" id="37142084"/>
<dbReference type="PROSITE" id="PS00216">
    <property type="entry name" value="SUGAR_TRANSPORT_1"/>
    <property type="match status" value="1"/>
</dbReference>
<keyword evidence="3 5" id="KW-1133">Transmembrane helix</keyword>
<dbReference type="InterPro" id="IPR005828">
    <property type="entry name" value="MFS_sugar_transport-like"/>
</dbReference>
<proteinExistence type="predicted"/>
<gene>
    <name evidence="7" type="ORF">BO82DRAFT_402780</name>
</gene>
<dbReference type="Pfam" id="PF00083">
    <property type="entry name" value="Sugar_tr"/>
    <property type="match status" value="1"/>
</dbReference>
<dbReference type="Gene3D" id="1.20.1250.20">
    <property type="entry name" value="MFS general substrate transporter like domains"/>
    <property type="match status" value="1"/>
</dbReference>
<dbReference type="GO" id="GO:0016020">
    <property type="term" value="C:membrane"/>
    <property type="evidence" value="ECO:0007669"/>
    <property type="project" value="UniProtKB-SubCell"/>
</dbReference>
<feature type="transmembrane region" description="Helical" evidence="5">
    <location>
        <begin position="24"/>
        <end position="50"/>
    </location>
</feature>
<evidence type="ECO:0000256" key="2">
    <source>
        <dbReference type="ARBA" id="ARBA00022692"/>
    </source>
</evidence>
<keyword evidence="2 5" id="KW-0812">Transmembrane</keyword>